<keyword evidence="2" id="KW-1003">Cell membrane</keyword>
<feature type="transmembrane region" description="Helical" evidence="6">
    <location>
        <begin position="90"/>
        <end position="111"/>
    </location>
</feature>
<proteinExistence type="predicted"/>
<keyword evidence="4 6" id="KW-1133">Transmembrane helix</keyword>
<evidence type="ECO:0000256" key="2">
    <source>
        <dbReference type="ARBA" id="ARBA00022475"/>
    </source>
</evidence>
<name>A0ABN7RTR0_THEXY</name>
<dbReference type="PANTHER" id="PTHR30250">
    <property type="entry name" value="PST FAMILY PREDICTED COLANIC ACID TRANSPORTER"/>
    <property type="match status" value="1"/>
</dbReference>
<keyword evidence="3 6" id="KW-0812">Transmembrane</keyword>
<protein>
    <submittedName>
        <fullName evidence="7">Oligosaccharide translocase</fullName>
    </submittedName>
</protein>
<dbReference type="EMBL" id="CAJRAY010000024">
    <property type="protein sequence ID" value="CAG5081599.1"/>
    <property type="molecule type" value="Genomic_DNA"/>
</dbReference>
<evidence type="ECO:0000256" key="5">
    <source>
        <dbReference type="ARBA" id="ARBA00023136"/>
    </source>
</evidence>
<feature type="transmembrane region" description="Helical" evidence="6">
    <location>
        <begin position="307"/>
        <end position="324"/>
    </location>
</feature>
<accession>A0ABN7RTR0</accession>
<feature type="transmembrane region" description="Helical" evidence="6">
    <location>
        <begin position="372"/>
        <end position="392"/>
    </location>
</feature>
<comment type="caution">
    <text evidence="7">The sequence shown here is derived from an EMBL/GenBank/DDBJ whole genome shotgun (WGS) entry which is preliminary data.</text>
</comment>
<gene>
    <name evidence="7" type="primary">txxe 1187</name>
    <name evidence="7" type="ORF">TXXE_05215</name>
</gene>
<evidence type="ECO:0000313" key="8">
    <source>
        <dbReference type="Proteomes" id="UP000681526"/>
    </source>
</evidence>
<dbReference type="InterPro" id="IPR050833">
    <property type="entry name" value="Poly_Biosynth_Transport"/>
</dbReference>
<feature type="transmembrane region" description="Helical" evidence="6">
    <location>
        <begin position="398"/>
        <end position="420"/>
    </location>
</feature>
<feature type="transmembrane region" description="Helical" evidence="6">
    <location>
        <begin position="180"/>
        <end position="201"/>
    </location>
</feature>
<dbReference type="RefSeq" id="WP_213483742.1">
    <property type="nucleotide sequence ID" value="NZ_CAJRAY010000024.1"/>
</dbReference>
<feature type="transmembrane region" description="Helical" evidence="6">
    <location>
        <begin position="123"/>
        <end position="139"/>
    </location>
</feature>
<evidence type="ECO:0000256" key="4">
    <source>
        <dbReference type="ARBA" id="ARBA00022989"/>
    </source>
</evidence>
<evidence type="ECO:0000256" key="1">
    <source>
        <dbReference type="ARBA" id="ARBA00004651"/>
    </source>
</evidence>
<evidence type="ECO:0000256" key="3">
    <source>
        <dbReference type="ARBA" id="ARBA00022692"/>
    </source>
</evidence>
<evidence type="ECO:0000256" key="6">
    <source>
        <dbReference type="SAM" id="Phobius"/>
    </source>
</evidence>
<evidence type="ECO:0000313" key="7">
    <source>
        <dbReference type="EMBL" id="CAG5081599.1"/>
    </source>
</evidence>
<feature type="transmembrane region" description="Helical" evidence="6">
    <location>
        <begin position="46"/>
        <end position="69"/>
    </location>
</feature>
<dbReference type="PANTHER" id="PTHR30250:SF26">
    <property type="entry name" value="PSMA PROTEIN"/>
    <property type="match status" value="1"/>
</dbReference>
<feature type="transmembrane region" description="Helical" evidence="6">
    <location>
        <begin position="464"/>
        <end position="482"/>
    </location>
</feature>
<feature type="transmembrane region" description="Helical" evidence="6">
    <location>
        <begin position="7"/>
        <end position="26"/>
    </location>
</feature>
<comment type="subcellular location">
    <subcellularLocation>
        <location evidence="1">Cell membrane</location>
        <topology evidence="1">Multi-pass membrane protein</topology>
    </subcellularLocation>
</comment>
<keyword evidence="8" id="KW-1185">Reference proteome</keyword>
<feature type="transmembrane region" description="Helical" evidence="6">
    <location>
        <begin position="330"/>
        <end position="351"/>
    </location>
</feature>
<organism evidence="7 8">
    <name type="scientific">Thermobacillus xylanilyticus</name>
    <dbReference type="NCBI Taxonomy" id="76633"/>
    <lineage>
        <taxon>Bacteria</taxon>
        <taxon>Bacillati</taxon>
        <taxon>Bacillota</taxon>
        <taxon>Bacilli</taxon>
        <taxon>Bacillales</taxon>
        <taxon>Paenibacillaceae</taxon>
        <taxon>Thermobacillus</taxon>
    </lineage>
</organism>
<sequence>MRTRYAFFNIAAGLGNQLVITALSFLSRTVFIHSLGVEYLGVNALFTSTLAMISLAEAGIGASITYQLYKPVAQDDRPRILGLMRLYRRAYAAIALVVLALGLLVLPLLPVVVRDTGVEHLELVYVLFVLNTALPYFFIHRHSFLNVNQKNYIVTLSFTGATAAATLLKILVLIETGSYMLYLLTECGITLAATIGVAVAAGRMYPYLRSKEAAPIDPETKRELKKNVKAILLQNVGSYFIFGAESLVISSFVSVIAVGLYSNYKMLIDISRNFIYQISNNLYHSVGNLVAQESRERIYAVFRGMQLMNFWLYSCAAIVLYAVIEPFIRAWIGGAYIMEAAVPALLLLLFFERGMRNAVATVKTTAGIFREDRYAPLLQAAVTLGGAVALVGPLGISGVFLGSLIGALAIPFWLTPYWVYRKVFKLPLRRYFTVYARYVAVGGAACAAVLLVCRFLPADGWTAVAARLAAALAVPNLLYWALFRRLEEFAVLAGAARRIAEMLAGRLRPGAGRAGSEAKQTQ</sequence>
<feature type="transmembrane region" description="Helical" evidence="6">
    <location>
        <begin position="151"/>
        <end position="174"/>
    </location>
</feature>
<reference evidence="7 8" key="1">
    <citation type="submission" date="2021-04" db="EMBL/GenBank/DDBJ databases">
        <authorList>
            <person name="Rakotoarivonina H."/>
        </authorList>
    </citation>
    <scope>NUCLEOTIDE SEQUENCE [LARGE SCALE GENOMIC DNA]</scope>
    <source>
        <strain evidence="7 8">XE</strain>
    </source>
</reference>
<dbReference type="Proteomes" id="UP000681526">
    <property type="component" value="Unassembled WGS sequence"/>
</dbReference>
<feature type="transmembrane region" description="Helical" evidence="6">
    <location>
        <begin position="432"/>
        <end position="452"/>
    </location>
</feature>
<keyword evidence="5 6" id="KW-0472">Membrane</keyword>